<accession>A0A9I9D5M1</accession>
<protein>
    <submittedName>
        <fullName evidence="1">Uncharacterized protein</fullName>
    </submittedName>
</protein>
<evidence type="ECO:0000313" key="1">
    <source>
        <dbReference type="EnsemblPlants" id="MELO3C013490.2.1"/>
    </source>
</evidence>
<proteinExistence type="predicted"/>
<sequence length="108" mass="12076">MLPPTAGDQIKFGGWDERRKDFAHVWLADLSGRASRTMARTAAKTIALMASNGGVWVEITGELRGARGGCVVASAEGEEERSFGRIVDDKARRPRRAWERYGRVCRRR</sequence>
<dbReference type="AlphaFoldDB" id="A0A9I9D5M1"/>
<dbReference type="Gramene" id="MELO3C013490.2.1">
    <property type="protein sequence ID" value="MELO3C013490.2.1"/>
    <property type="gene ID" value="MELO3C013490.2"/>
</dbReference>
<dbReference type="EnsemblPlants" id="MELO3C013490.2.1">
    <property type="protein sequence ID" value="MELO3C013490.2.1"/>
    <property type="gene ID" value="MELO3C013490.2"/>
</dbReference>
<reference evidence="1" key="1">
    <citation type="submission" date="2023-03" db="UniProtKB">
        <authorList>
            <consortium name="EnsemblPlants"/>
        </authorList>
    </citation>
    <scope>IDENTIFICATION</scope>
</reference>
<name>A0A9I9D5M1_CUCME</name>
<organism evidence="1">
    <name type="scientific">Cucumis melo</name>
    <name type="common">Muskmelon</name>
    <dbReference type="NCBI Taxonomy" id="3656"/>
    <lineage>
        <taxon>Eukaryota</taxon>
        <taxon>Viridiplantae</taxon>
        <taxon>Streptophyta</taxon>
        <taxon>Embryophyta</taxon>
        <taxon>Tracheophyta</taxon>
        <taxon>Spermatophyta</taxon>
        <taxon>Magnoliopsida</taxon>
        <taxon>eudicotyledons</taxon>
        <taxon>Gunneridae</taxon>
        <taxon>Pentapetalae</taxon>
        <taxon>rosids</taxon>
        <taxon>fabids</taxon>
        <taxon>Cucurbitales</taxon>
        <taxon>Cucurbitaceae</taxon>
        <taxon>Benincaseae</taxon>
        <taxon>Cucumis</taxon>
    </lineage>
</organism>